<gene>
    <name evidence="9" type="ORF">LECACI_7A002913</name>
</gene>
<evidence type="ECO:0000313" key="10">
    <source>
        <dbReference type="Proteomes" id="UP001296104"/>
    </source>
</evidence>
<dbReference type="AlphaFoldDB" id="A0AAI8YVS7"/>
<evidence type="ECO:0000256" key="3">
    <source>
        <dbReference type="ARBA" id="ARBA00012983"/>
    </source>
</evidence>
<dbReference type="EMBL" id="CAVMBE010000013">
    <property type="protein sequence ID" value="CAK3929808.1"/>
    <property type="molecule type" value="Genomic_DNA"/>
</dbReference>
<dbReference type="Proteomes" id="UP001296104">
    <property type="component" value="Unassembled WGS sequence"/>
</dbReference>
<dbReference type="PROSITE" id="PS51154">
    <property type="entry name" value="MACRO"/>
    <property type="match status" value="1"/>
</dbReference>
<proteinExistence type="inferred from homology"/>
<dbReference type="GO" id="GO:0004721">
    <property type="term" value="F:phosphoprotein phosphatase activity"/>
    <property type="evidence" value="ECO:0007669"/>
    <property type="project" value="UniProtKB-KW"/>
</dbReference>
<keyword evidence="5" id="KW-0904">Protein phosphatase</keyword>
<evidence type="ECO:0000256" key="6">
    <source>
        <dbReference type="ARBA" id="ARBA00034427"/>
    </source>
</evidence>
<evidence type="ECO:0000256" key="1">
    <source>
        <dbReference type="ARBA" id="ARBA00002432"/>
    </source>
</evidence>
<dbReference type="InterPro" id="IPR043472">
    <property type="entry name" value="Macro_dom-like"/>
</dbReference>
<feature type="domain" description="Macro" evidence="8">
    <location>
        <begin position="92"/>
        <end position="272"/>
    </location>
</feature>
<sequence>MTRQGAHSGTKRRADLVDTQPDSGVKRARPNSIMDYMKKPKPQHQARKDQEPSKEAVLSESTSHEQKETSATENDGVSEPQANNQPKNTSSATETEDTPGIQLRLIESIGDIFDAPPNSLIIHACNCEGSWGAGIAAAFKNHYAGAYKVYAAHCKQNGHDLFRKALLIPPQKLDKKKQHFVGCLFTSRSKGKKKDSPSAILQATKPAMEDLLRQVQDWNAEHADGDAVGEVRICKINSGLFAVPWEETKEVMESLDVENHSIKEVKVISREE</sequence>
<dbReference type="SMART" id="SM00506">
    <property type="entry name" value="A1pp"/>
    <property type="match status" value="1"/>
</dbReference>
<dbReference type="InterPro" id="IPR002589">
    <property type="entry name" value="Macro_dom"/>
</dbReference>
<keyword evidence="5" id="KW-0378">Hydrolase</keyword>
<evidence type="ECO:0000256" key="2">
    <source>
        <dbReference type="ARBA" id="ARBA00006575"/>
    </source>
</evidence>
<evidence type="ECO:0000313" key="9">
    <source>
        <dbReference type="EMBL" id="CAK3929808.1"/>
    </source>
</evidence>
<feature type="compositionally biased region" description="Polar residues" evidence="7">
    <location>
        <begin position="71"/>
        <end position="93"/>
    </location>
</feature>
<name>A0AAI8YVS7_9PEZI</name>
<evidence type="ECO:0000259" key="8">
    <source>
        <dbReference type="PROSITE" id="PS51154"/>
    </source>
</evidence>
<dbReference type="GO" id="GO:0140291">
    <property type="term" value="P:peptidyl-glutamate ADP-deribosylation"/>
    <property type="evidence" value="ECO:0007669"/>
    <property type="project" value="TreeGrafter"/>
</dbReference>
<dbReference type="CDD" id="cd02901">
    <property type="entry name" value="Macro_Poa1p-like"/>
    <property type="match status" value="1"/>
</dbReference>
<comment type="function">
    <text evidence="1">Highly specific phosphatase involved in the metabolism of ADP-ribose 1''-phosphate (Appr1p) which is produced as a consequence of tRNA splicing.</text>
</comment>
<organism evidence="9 10">
    <name type="scientific">Lecanosticta acicola</name>
    <dbReference type="NCBI Taxonomy" id="111012"/>
    <lineage>
        <taxon>Eukaryota</taxon>
        <taxon>Fungi</taxon>
        <taxon>Dikarya</taxon>
        <taxon>Ascomycota</taxon>
        <taxon>Pezizomycotina</taxon>
        <taxon>Dothideomycetes</taxon>
        <taxon>Dothideomycetidae</taxon>
        <taxon>Mycosphaerellales</taxon>
        <taxon>Mycosphaerellaceae</taxon>
        <taxon>Lecanosticta</taxon>
    </lineage>
</organism>
<dbReference type="InterPro" id="IPR050892">
    <property type="entry name" value="ADP-ribose_metab_enzymes"/>
</dbReference>
<evidence type="ECO:0000256" key="4">
    <source>
        <dbReference type="ARBA" id="ARBA00019744"/>
    </source>
</evidence>
<keyword evidence="10" id="KW-1185">Reference proteome</keyword>
<evidence type="ECO:0000256" key="5">
    <source>
        <dbReference type="ARBA" id="ARBA00022912"/>
    </source>
</evidence>
<dbReference type="Pfam" id="PF01661">
    <property type="entry name" value="Macro"/>
    <property type="match status" value="1"/>
</dbReference>
<dbReference type="EC" id="3.1.3.84" evidence="3"/>
<reference evidence="9" key="1">
    <citation type="submission" date="2023-11" db="EMBL/GenBank/DDBJ databases">
        <authorList>
            <person name="Alioto T."/>
            <person name="Alioto T."/>
            <person name="Gomez Garrido J."/>
        </authorList>
    </citation>
    <scope>NUCLEOTIDE SEQUENCE</scope>
</reference>
<protein>
    <recommendedName>
        <fullName evidence="4">ADP-ribose 1''-phosphate phosphatase</fullName>
        <ecNumber evidence="3">3.1.3.84</ecNumber>
    </recommendedName>
</protein>
<dbReference type="SUPFAM" id="SSF52949">
    <property type="entry name" value="Macro domain-like"/>
    <property type="match status" value="1"/>
</dbReference>
<accession>A0AAI8YVS7</accession>
<dbReference type="PANTHER" id="PTHR12521">
    <property type="entry name" value="PROTEIN C6ORF130"/>
    <property type="match status" value="1"/>
</dbReference>
<comment type="similarity">
    <text evidence="2">Belongs to the POA1 family.</text>
</comment>
<feature type="region of interest" description="Disordered" evidence="7">
    <location>
        <begin position="1"/>
        <end position="99"/>
    </location>
</feature>
<dbReference type="PANTHER" id="PTHR12521:SF0">
    <property type="entry name" value="ADP-RIBOSE GLYCOHYDROLASE OARD1"/>
    <property type="match status" value="1"/>
</dbReference>
<dbReference type="Gene3D" id="3.40.220.10">
    <property type="entry name" value="Leucine Aminopeptidase, subunit E, domain 1"/>
    <property type="match status" value="1"/>
</dbReference>
<comment type="catalytic activity">
    <reaction evidence="6">
        <text>ADP-alpha-D-ribose 1''-phosphate + H2O = ADP-D-ribose + phosphate</text>
        <dbReference type="Rhea" id="RHEA:25029"/>
        <dbReference type="ChEBI" id="CHEBI:15377"/>
        <dbReference type="ChEBI" id="CHEBI:43474"/>
        <dbReference type="ChEBI" id="CHEBI:57967"/>
        <dbReference type="ChEBI" id="CHEBI:58753"/>
        <dbReference type="EC" id="3.1.3.84"/>
    </reaction>
</comment>
<comment type="caution">
    <text evidence="9">The sequence shown here is derived from an EMBL/GenBank/DDBJ whole genome shotgun (WGS) entry which is preliminary data.</text>
</comment>
<evidence type="ECO:0000256" key="7">
    <source>
        <dbReference type="SAM" id="MobiDB-lite"/>
    </source>
</evidence>